<dbReference type="OrthoDB" id="663842at2"/>
<sequence>MRLILLFIFIVAANAAIANPDITELRELYYKAAMSKKSWKQLSKLLSPVDTKSPAVLVCYRGVSDMMEAKYLVSPWSKLKSYRSGKRLIEEAVRRDIKNPEIRFLRYSVQTNLPSFLDYKDDIASDRLFLIANVDQIKDKVLKNNIIQYLTEIKAFKEEEIKRLKNDR</sequence>
<dbReference type="Proteomes" id="UP000293347">
    <property type="component" value="Unassembled WGS sequence"/>
</dbReference>
<feature type="chain" id="PRO_5020399668" evidence="1">
    <location>
        <begin position="19"/>
        <end position="168"/>
    </location>
</feature>
<evidence type="ECO:0000313" key="2">
    <source>
        <dbReference type="EMBL" id="TCC97431.1"/>
    </source>
</evidence>
<dbReference type="AlphaFoldDB" id="A0A4R0NAX6"/>
<evidence type="ECO:0000256" key="1">
    <source>
        <dbReference type="SAM" id="SignalP"/>
    </source>
</evidence>
<dbReference type="EMBL" id="SJSL01000009">
    <property type="protein sequence ID" value="TCC97431.1"/>
    <property type="molecule type" value="Genomic_DNA"/>
</dbReference>
<feature type="signal peptide" evidence="1">
    <location>
        <begin position="1"/>
        <end position="18"/>
    </location>
</feature>
<dbReference type="RefSeq" id="WP_131597965.1">
    <property type="nucleotide sequence ID" value="NZ_SJSL01000009.1"/>
</dbReference>
<organism evidence="2 3">
    <name type="scientific">Pedobacter psychroterrae</name>
    <dbReference type="NCBI Taxonomy" id="2530453"/>
    <lineage>
        <taxon>Bacteria</taxon>
        <taxon>Pseudomonadati</taxon>
        <taxon>Bacteroidota</taxon>
        <taxon>Sphingobacteriia</taxon>
        <taxon>Sphingobacteriales</taxon>
        <taxon>Sphingobacteriaceae</taxon>
        <taxon>Pedobacter</taxon>
    </lineage>
</organism>
<protein>
    <submittedName>
        <fullName evidence="2">Uncharacterized protein</fullName>
    </submittedName>
</protein>
<evidence type="ECO:0000313" key="3">
    <source>
        <dbReference type="Proteomes" id="UP000293347"/>
    </source>
</evidence>
<proteinExistence type="predicted"/>
<name>A0A4R0NAX6_9SPHI</name>
<keyword evidence="1" id="KW-0732">Signal</keyword>
<accession>A0A4R0NAX6</accession>
<keyword evidence="3" id="KW-1185">Reference proteome</keyword>
<gene>
    <name evidence="2" type="ORF">EZ437_20300</name>
</gene>
<reference evidence="2 3" key="1">
    <citation type="submission" date="2019-02" db="EMBL/GenBank/DDBJ databases">
        <title>Pedobacter sp. RP-1-14 sp. nov., isolated from Arctic soil.</title>
        <authorList>
            <person name="Dahal R.H."/>
        </authorList>
    </citation>
    <scope>NUCLEOTIDE SEQUENCE [LARGE SCALE GENOMIC DNA]</scope>
    <source>
        <strain evidence="2 3">RP-1-14</strain>
    </source>
</reference>
<comment type="caution">
    <text evidence="2">The sequence shown here is derived from an EMBL/GenBank/DDBJ whole genome shotgun (WGS) entry which is preliminary data.</text>
</comment>